<reference evidence="8 9" key="1">
    <citation type="submission" date="2019-05" db="EMBL/GenBank/DDBJ databases">
        <authorList>
            <person name="Chen C."/>
        </authorList>
    </citation>
    <scope>NUCLEOTIDE SEQUENCE [LARGE SCALE GENOMIC DNA]</scope>
    <source>
        <strain evidence="8 9">HB172198</strain>
    </source>
</reference>
<evidence type="ECO:0000313" key="8">
    <source>
        <dbReference type="EMBL" id="QCT02030.1"/>
    </source>
</evidence>
<accession>A0A4P8XKC3</accession>
<sequence>MLLQLFLTFLKIGFVSFGGGYAVIPLIQFEVSEYGWLSNDEFQSTVALAGMAPGPIATNTATLIGFKTSGAAGAMAATAGIVLPSLLIIVTLATLFFRVRHNSLVRSSFYGLRPIVTGLIVYAALHFGFLGNGEVAVTWSSIGTLIICGLSLLLLIRYKLHPLLLILAAAAAGIVLF</sequence>
<name>A0A4P8XKC3_9BACL</name>
<dbReference type="EMBL" id="CP040396">
    <property type="protein sequence ID" value="QCT02030.1"/>
    <property type="molecule type" value="Genomic_DNA"/>
</dbReference>
<evidence type="ECO:0000256" key="5">
    <source>
        <dbReference type="ARBA" id="ARBA00022989"/>
    </source>
</evidence>
<dbReference type="InterPro" id="IPR052518">
    <property type="entry name" value="CHR_Transporter"/>
</dbReference>
<feature type="transmembrane region" description="Helical" evidence="7">
    <location>
        <begin position="109"/>
        <end position="130"/>
    </location>
</feature>
<evidence type="ECO:0000256" key="1">
    <source>
        <dbReference type="ARBA" id="ARBA00004651"/>
    </source>
</evidence>
<proteinExistence type="inferred from homology"/>
<dbReference type="PANTHER" id="PTHR43663:SF1">
    <property type="entry name" value="CHROMATE TRANSPORTER"/>
    <property type="match status" value="1"/>
</dbReference>
<organism evidence="8 9">
    <name type="scientific">Paenibacillus algicola</name>
    <dbReference type="NCBI Taxonomy" id="2565926"/>
    <lineage>
        <taxon>Bacteria</taxon>
        <taxon>Bacillati</taxon>
        <taxon>Bacillota</taxon>
        <taxon>Bacilli</taxon>
        <taxon>Bacillales</taxon>
        <taxon>Paenibacillaceae</taxon>
        <taxon>Paenibacillus</taxon>
    </lineage>
</organism>
<dbReference type="GO" id="GO:0015109">
    <property type="term" value="F:chromate transmembrane transporter activity"/>
    <property type="evidence" value="ECO:0007669"/>
    <property type="project" value="InterPro"/>
</dbReference>
<keyword evidence="6 7" id="KW-0472">Membrane</keyword>
<dbReference type="Proteomes" id="UP000300879">
    <property type="component" value="Chromosome"/>
</dbReference>
<dbReference type="InterPro" id="IPR003370">
    <property type="entry name" value="Chromate_transpt"/>
</dbReference>
<dbReference type="PANTHER" id="PTHR43663">
    <property type="entry name" value="CHROMATE TRANSPORT PROTEIN-RELATED"/>
    <property type="match status" value="1"/>
</dbReference>
<keyword evidence="5 7" id="KW-1133">Transmembrane helix</keyword>
<comment type="subcellular location">
    <subcellularLocation>
        <location evidence="1">Cell membrane</location>
        <topology evidence="1">Multi-pass membrane protein</topology>
    </subcellularLocation>
</comment>
<dbReference type="RefSeq" id="WP_138225115.1">
    <property type="nucleotide sequence ID" value="NZ_CP040396.1"/>
</dbReference>
<keyword evidence="4 7" id="KW-0812">Transmembrane</keyword>
<feature type="transmembrane region" description="Helical" evidence="7">
    <location>
        <begin position="72"/>
        <end position="97"/>
    </location>
</feature>
<evidence type="ECO:0000313" key="9">
    <source>
        <dbReference type="Proteomes" id="UP000300879"/>
    </source>
</evidence>
<evidence type="ECO:0000256" key="3">
    <source>
        <dbReference type="ARBA" id="ARBA00022475"/>
    </source>
</evidence>
<dbReference type="OrthoDB" id="9027281at2"/>
<dbReference type="Pfam" id="PF02417">
    <property type="entry name" value="Chromate_transp"/>
    <property type="match status" value="1"/>
</dbReference>
<keyword evidence="3" id="KW-1003">Cell membrane</keyword>
<evidence type="ECO:0000256" key="7">
    <source>
        <dbReference type="SAM" id="Phobius"/>
    </source>
</evidence>
<dbReference type="KEGG" id="palo:E6C60_1314"/>
<comment type="similarity">
    <text evidence="2">Belongs to the chromate ion transporter (CHR) (TC 2.A.51) family.</text>
</comment>
<evidence type="ECO:0000256" key="6">
    <source>
        <dbReference type="ARBA" id="ARBA00023136"/>
    </source>
</evidence>
<evidence type="ECO:0000256" key="2">
    <source>
        <dbReference type="ARBA" id="ARBA00005262"/>
    </source>
</evidence>
<gene>
    <name evidence="8" type="ORF">E6C60_1314</name>
</gene>
<feature type="transmembrane region" description="Helical" evidence="7">
    <location>
        <begin position="136"/>
        <end position="155"/>
    </location>
</feature>
<dbReference type="GO" id="GO:0005886">
    <property type="term" value="C:plasma membrane"/>
    <property type="evidence" value="ECO:0007669"/>
    <property type="project" value="UniProtKB-SubCell"/>
</dbReference>
<dbReference type="AlphaFoldDB" id="A0A4P8XKC3"/>
<protein>
    <submittedName>
        <fullName evidence="8">Chromate transport protein</fullName>
    </submittedName>
</protein>
<evidence type="ECO:0000256" key="4">
    <source>
        <dbReference type="ARBA" id="ARBA00022692"/>
    </source>
</evidence>
<keyword evidence="9" id="KW-1185">Reference proteome</keyword>